<dbReference type="EC" id="7.1.1.2" evidence="3 15"/>
<feature type="transmembrane region" description="Helical" evidence="15">
    <location>
        <begin position="130"/>
        <end position="153"/>
    </location>
</feature>
<dbReference type="PANTHER" id="PTHR11435">
    <property type="entry name" value="NADH UBIQUINONE OXIDOREDUCTASE SUBUNIT ND6"/>
    <property type="match status" value="1"/>
</dbReference>
<dbReference type="AlphaFoldDB" id="C9D8E4"/>
<gene>
    <name evidence="16" type="primary">ND6</name>
</gene>
<evidence type="ECO:0000256" key="12">
    <source>
        <dbReference type="ARBA" id="ARBA00023128"/>
    </source>
</evidence>
<feature type="transmembrane region" description="Helical" evidence="15">
    <location>
        <begin position="6"/>
        <end position="22"/>
    </location>
</feature>
<evidence type="ECO:0000256" key="3">
    <source>
        <dbReference type="ARBA" id="ARBA00012944"/>
    </source>
</evidence>
<evidence type="ECO:0000256" key="10">
    <source>
        <dbReference type="ARBA" id="ARBA00022989"/>
    </source>
</evidence>
<dbReference type="EMBL" id="GQ244469">
    <property type="protein sequence ID" value="ACS37077.1"/>
    <property type="molecule type" value="Genomic_DNA"/>
</dbReference>
<protein>
    <recommendedName>
        <fullName evidence="4 15">NADH-ubiquinone oxidoreductase chain 6</fullName>
        <ecNumber evidence="3 15">7.1.1.2</ecNumber>
    </recommendedName>
</protein>
<keyword evidence="15" id="KW-0830">Ubiquinone</keyword>
<geneLocation type="mitochondrion" evidence="16"/>
<keyword evidence="7 15" id="KW-0812">Transmembrane</keyword>
<dbReference type="InterPro" id="IPR001457">
    <property type="entry name" value="NADH_UbQ/plastoQ_OxRdtase_su6"/>
</dbReference>
<proteinExistence type="inferred from homology"/>
<name>C9D8E4_GEOSA</name>
<organism evidence="16">
    <name type="scientific">Geotrypetes seraphini</name>
    <name type="common">Gaboon caecilian</name>
    <name type="synonym">Caecilia seraphini</name>
    <dbReference type="NCBI Taxonomy" id="260995"/>
    <lineage>
        <taxon>Eukaryota</taxon>
        <taxon>Metazoa</taxon>
        <taxon>Chordata</taxon>
        <taxon>Craniata</taxon>
        <taxon>Vertebrata</taxon>
        <taxon>Euteleostomi</taxon>
        <taxon>Amphibia</taxon>
        <taxon>Gymnophiona</taxon>
        <taxon>Geotrypetes</taxon>
    </lineage>
</organism>
<keyword evidence="9 15" id="KW-0249">Electron transport</keyword>
<dbReference type="InterPro" id="IPR050269">
    <property type="entry name" value="ComplexI_Subunit6"/>
</dbReference>
<keyword evidence="10 15" id="KW-1133">Transmembrane helix</keyword>
<keyword evidence="13 15" id="KW-0472">Membrane</keyword>
<comment type="subcellular location">
    <subcellularLocation>
        <location evidence="1 15">Mitochondrion membrane</location>
        <topology evidence="1 15">Multi-pass membrane protein</topology>
    </subcellularLocation>
</comment>
<evidence type="ECO:0000256" key="7">
    <source>
        <dbReference type="ARBA" id="ARBA00022692"/>
    </source>
</evidence>
<sequence length="168" mass="18847">MFYLSFLGFFGFIIGMVGVASNPSPYFAAYGLVLGAMAGCWLLVTFGLTFLSLVLLLIYLGGMLVVFAYSAAMAADQYPVAWGEWSVFIYVMIYWILLLVGWGYVEELDVVSLFEGLSYVRCDWGGVMMLYYWGGFMLLLLGWVLLVTLFVVLEVTRYISFGAILKLK</sequence>
<feature type="transmembrane region" description="Helical" evidence="15">
    <location>
        <begin position="56"/>
        <end position="75"/>
    </location>
</feature>
<feature type="transmembrane region" description="Helical" evidence="15">
    <location>
        <begin position="29"/>
        <end position="50"/>
    </location>
</feature>
<comment type="function">
    <text evidence="15">Core subunit of the mitochondrial membrane respiratory chain NADH dehydrogenase (Complex I) which catalyzes electron transfer from NADH through the respiratory chain, using ubiquinone as an electron acceptor. Essential for the catalytic activity and assembly of complex I.</text>
</comment>
<keyword evidence="8 15" id="KW-1278">Translocase</keyword>
<keyword evidence="11 15" id="KW-0520">NAD</keyword>
<comment type="catalytic activity">
    <reaction evidence="14 15">
        <text>a ubiquinone + NADH + 5 H(+)(in) = a ubiquinol + NAD(+) + 4 H(+)(out)</text>
        <dbReference type="Rhea" id="RHEA:29091"/>
        <dbReference type="Rhea" id="RHEA-COMP:9565"/>
        <dbReference type="Rhea" id="RHEA-COMP:9566"/>
        <dbReference type="ChEBI" id="CHEBI:15378"/>
        <dbReference type="ChEBI" id="CHEBI:16389"/>
        <dbReference type="ChEBI" id="CHEBI:17976"/>
        <dbReference type="ChEBI" id="CHEBI:57540"/>
        <dbReference type="ChEBI" id="CHEBI:57945"/>
        <dbReference type="EC" id="7.1.1.2"/>
    </reaction>
</comment>
<evidence type="ECO:0000256" key="6">
    <source>
        <dbReference type="ARBA" id="ARBA00022660"/>
    </source>
</evidence>
<evidence type="ECO:0000256" key="1">
    <source>
        <dbReference type="ARBA" id="ARBA00004225"/>
    </source>
</evidence>
<feature type="transmembrane region" description="Helical" evidence="15">
    <location>
        <begin position="87"/>
        <end position="105"/>
    </location>
</feature>
<evidence type="ECO:0000256" key="15">
    <source>
        <dbReference type="RuleBase" id="RU004430"/>
    </source>
</evidence>
<dbReference type="GO" id="GO:0031966">
    <property type="term" value="C:mitochondrial membrane"/>
    <property type="evidence" value="ECO:0007669"/>
    <property type="project" value="UniProtKB-SubCell"/>
</dbReference>
<keyword evidence="5 15" id="KW-0813">Transport</keyword>
<evidence type="ECO:0000256" key="2">
    <source>
        <dbReference type="ARBA" id="ARBA00005698"/>
    </source>
</evidence>
<keyword evidence="12 15" id="KW-0496">Mitochondrion</keyword>
<evidence type="ECO:0000256" key="4">
    <source>
        <dbReference type="ARBA" id="ARBA00021095"/>
    </source>
</evidence>
<evidence type="ECO:0000256" key="5">
    <source>
        <dbReference type="ARBA" id="ARBA00022448"/>
    </source>
</evidence>
<evidence type="ECO:0000313" key="16">
    <source>
        <dbReference type="EMBL" id="ACS37077.1"/>
    </source>
</evidence>
<dbReference type="Pfam" id="PF00499">
    <property type="entry name" value="Oxidored_q3"/>
    <property type="match status" value="1"/>
</dbReference>
<accession>C9D8E4</accession>
<evidence type="ECO:0000256" key="13">
    <source>
        <dbReference type="ARBA" id="ARBA00023136"/>
    </source>
</evidence>
<evidence type="ECO:0000256" key="11">
    <source>
        <dbReference type="ARBA" id="ARBA00023027"/>
    </source>
</evidence>
<dbReference type="PANTHER" id="PTHR11435:SF1">
    <property type="entry name" value="NADH-UBIQUINONE OXIDOREDUCTASE CHAIN 6"/>
    <property type="match status" value="1"/>
</dbReference>
<evidence type="ECO:0000256" key="14">
    <source>
        <dbReference type="ARBA" id="ARBA00049551"/>
    </source>
</evidence>
<keyword evidence="6 15" id="KW-0679">Respiratory chain</keyword>
<evidence type="ECO:0000256" key="9">
    <source>
        <dbReference type="ARBA" id="ARBA00022982"/>
    </source>
</evidence>
<dbReference type="GO" id="GO:0008137">
    <property type="term" value="F:NADH dehydrogenase (ubiquinone) activity"/>
    <property type="evidence" value="ECO:0007669"/>
    <property type="project" value="UniProtKB-UniRule"/>
</dbReference>
<reference evidence="16" key="1">
    <citation type="journal article" date="2009" name="Mol. Phylogenet. Evol.">
        <title>A mitogenomic perspective on the phylogeny and biogeography of living caecilians (Amphibia: Gymnophiona).</title>
        <authorList>
            <person name="Zhang P."/>
            <person name="Wake M.H."/>
        </authorList>
    </citation>
    <scope>NUCLEOTIDE SEQUENCE</scope>
</reference>
<evidence type="ECO:0000256" key="8">
    <source>
        <dbReference type="ARBA" id="ARBA00022967"/>
    </source>
</evidence>
<comment type="similarity">
    <text evidence="2 15">Belongs to the complex I subunit 6 family.</text>
</comment>